<dbReference type="PANTHER" id="PTHR33165:SF63">
    <property type="entry name" value="OS03G0792300 PROTEIN"/>
    <property type="match status" value="1"/>
</dbReference>
<feature type="compositionally biased region" description="Basic and acidic residues" evidence="1">
    <location>
        <begin position="35"/>
        <end position="47"/>
    </location>
</feature>
<reference evidence="3" key="2">
    <citation type="submission" date="2015-07" db="EMBL/GenBank/DDBJ databases">
        <authorList>
            <person name="Noorani M."/>
        </authorList>
    </citation>
    <scope>NUCLEOTIDE SEQUENCE</scope>
    <source>
        <strain evidence="3">Yugu1</strain>
    </source>
</reference>
<dbReference type="OrthoDB" id="653077at2759"/>
<organism evidence="3">
    <name type="scientific">Setaria italica</name>
    <name type="common">Foxtail millet</name>
    <name type="synonym">Panicum italicum</name>
    <dbReference type="NCBI Taxonomy" id="4555"/>
    <lineage>
        <taxon>Eukaryota</taxon>
        <taxon>Viridiplantae</taxon>
        <taxon>Streptophyta</taxon>
        <taxon>Embryophyta</taxon>
        <taxon>Tracheophyta</taxon>
        <taxon>Spermatophyta</taxon>
        <taxon>Magnoliopsida</taxon>
        <taxon>Liliopsida</taxon>
        <taxon>Poales</taxon>
        <taxon>Poaceae</taxon>
        <taxon>PACMAD clade</taxon>
        <taxon>Panicoideae</taxon>
        <taxon>Panicodae</taxon>
        <taxon>Paniceae</taxon>
        <taxon>Cenchrinae</taxon>
        <taxon>Setaria</taxon>
    </lineage>
</organism>
<feature type="non-terminal residue" evidence="3">
    <location>
        <position position="416"/>
    </location>
</feature>
<sequence length="416" mass="45545">MRKLASSARGTSPGDAVAPGYPPRSARTSRGSKRGSHDRASREATQDAHDLAVCCCSSARIPTWGAKRARSAIGVPSPPVPPSPDTTPSASSRDWANLSDGPAGLISERLLAADVADYVSFRAACRPWRLCSTDPREHGVLDRRFHPRQWTMLRTKRGSPYRRCFMNVSTGCCRYVHLPELRGHDVFGPTTEGLLVLLDRATCVVRLLNPFTRQAADLPPATALMTQRDLERRRDGGDLAEISGTFLADDCTIAVCFAGITTLAVAKPGDAQWAVVDRGTYLSPAMSFAGRFYCATNRVVMVVETSADDHPPRLAAVIRGIMMDTVHLMDNGGELTLVDRARVRRRHEPYEVYRVDMDARKLVPVRGLGGRAVFIGWERALSVSPSVFPSISADTIYLGFNSLFGYMDDSPVHLME</sequence>
<name>A0A368Q715_SETIT</name>
<feature type="region of interest" description="Disordered" evidence="1">
    <location>
        <begin position="70"/>
        <end position="96"/>
    </location>
</feature>
<feature type="region of interest" description="Disordered" evidence="1">
    <location>
        <begin position="1"/>
        <end position="47"/>
    </location>
</feature>
<evidence type="ECO:0000256" key="1">
    <source>
        <dbReference type="SAM" id="MobiDB-lite"/>
    </source>
</evidence>
<dbReference type="EMBL" id="CM003529">
    <property type="protein sequence ID" value="RCV13604.1"/>
    <property type="molecule type" value="Genomic_DNA"/>
</dbReference>
<dbReference type="Pfam" id="PF03478">
    <property type="entry name" value="Beta-prop_KIB1-4"/>
    <property type="match status" value="1"/>
</dbReference>
<reference evidence="3" key="1">
    <citation type="journal article" date="2012" name="Nat. Biotechnol.">
        <title>Reference genome sequence of the model plant Setaria.</title>
        <authorList>
            <person name="Bennetzen J.L."/>
            <person name="Schmutz J."/>
            <person name="Wang H."/>
            <person name="Percifield R."/>
            <person name="Hawkins J."/>
            <person name="Pontaroli A.C."/>
            <person name="Estep M."/>
            <person name="Feng L."/>
            <person name="Vaughn J.N."/>
            <person name="Grimwood J."/>
            <person name="Jenkins J."/>
            <person name="Barry K."/>
            <person name="Lindquist E."/>
            <person name="Hellsten U."/>
            <person name="Deshpande S."/>
            <person name="Wang X."/>
            <person name="Wu X."/>
            <person name="Mitros T."/>
            <person name="Triplett J."/>
            <person name="Yang X."/>
            <person name="Ye C.Y."/>
            <person name="Mauro-Herrera M."/>
            <person name="Wang L."/>
            <person name="Li P."/>
            <person name="Sharma M."/>
            <person name="Sharma R."/>
            <person name="Ronald P.C."/>
            <person name="Panaud O."/>
            <person name="Kellogg E.A."/>
            <person name="Brutnell T.P."/>
            <person name="Doust A.N."/>
            <person name="Tuskan G.A."/>
            <person name="Rokhsar D."/>
            <person name="Devos K.M."/>
        </authorList>
    </citation>
    <scope>NUCLEOTIDE SEQUENCE [LARGE SCALE GENOMIC DNA]</scope>
    <source>
        <strain evidence="3">Yugu1</strain>
    </source>
</reference>
<gene>
    <name evidence="3" type="ORF">SETIT_2G358900v2</name>
</gene>
<dbReference type="PANTHER" id="PTHR33165">
    <property type="entry name" value="F-BOX DOMAIN CONTAINING PROTEIN-LIKE-RELATED"/>
    <property type="match status" value="1"/>
</dbReference>
<evidence type="ECO:0000313" key="3">
    <source>
        <dbReference type="EMBL" id="RCV13604.1"/>
    </source>
</evidence>
<accession>A0A368Q715</accession>
<proteinExistence type="predicted"/>
<evidence type="ECO:0000259" key="2">
    <source>
        <dbReference type="Pfam" id="PF03478"/>
    </source>
</evidence>
<dbReference type="AlphaFoldDB" id="A0A368Q715"/>
<protein>
    <recommendedName>
        <fullName evidence="2">KIB1-4 beta-propeller domain-containing protein</fullName>
    </recommendedName>
</protein>
<dbReference type="InterPro" id="IPR005174">
    <property type="entry name" value="KIB1-4_b-propeller"/>
</dbReference>
<feature type="compositionally biased region" description="Pro residues" evidence="1">
    <location>
        <begin position="76"/>
        <end position="85"/>
    </location>
</feature>
<feature type="domain" description="KIB1-4 beta-propeller" evidence="2">
    <location>
        <begin position="166"/>
        <end position="398"/>
    </location>
</feature>